<keyword evidence="2" id="KW-0472">Membrane</keyword>
<sequence length="322" mass="33901">MRYVLAIAALAISGVLLLLGIGQRTFLAGPVEIVHTVTFEDETMYAVVDGEQLSKVPGQANILMRGEAAFAAVAKTRDIAGWLAPFGYQQIEVDPTEKPTSSIQIRAEVPTTDLLEVDDEGAVVPLDPRGSDLWLDSRSGENGVFRLPVSLTENQSILISGNGEDPIPSGTSIAWVQERNTPWAGPLLAAGGAFALLGAVLYLIAFDRDKRALGPRRGRRGPLIGVQNVVGGMRRRGADSPAPEAPKQGVRSSAPELPTGRIEESEIPDTGTVTGDTGEIILESVDETGADAPGGTTEEIVVEDEGGSAADETDTKGDKHAE</sequence>
<feature type="region of interest" description="Disordered" evidence="1">
    <location>
        <begin position="215"/>
        <end position="322"/>
    </location>
</feature>
<evidence type="ECO:0000256" key="2">
    <source>
        <dbReference type="SAM" id="Phobius"/>
    </source>
</evidence>
<keyword evidence="2" id="KW-1133">Transmembrane helix</keyword>
<reference evidence="3 4" key="1">
    <citation type="submission" date="2020-08" db="EMBL/GenBank/DDBJ databases">
        <title>Genome sequence of Leucobacter denitrificans KACC 14055T.</title>
        <authorList>
            <person name="Hyun D.-W."/>
            <person name="Bae J.-W."/>
        </authorList>
    </citation>
    <scope>NUCLEOTIDE SEQUENCE [LARGE SCALE GENOMIC DNA]</scope>
    <source>
        <strain evidence="3 4">KACC 14055</strain>
    </source>
</reference>
<evidence type="ECO:0000256" key="1">
    <source>
        <dbReference type="SAM" id="MobiDB-lite"/>
    </source>
</evidence>
<organism evidence="3 4">
    <name type="scientific">Leucobacter denitrificans</name>
    <dbReference type="NCBI Taxonomy" id="683042"/>
    <lineage>
        <taxon>Bacteria</taxon>
        <taxon>Bacillati</taxon>
        <taxon>Actinomycetota</taxon>
        <taxon>Actinomycetes</taxon>
        <taxon>Micrococcales</taxon>
        <taxon>Microbacteriaceae</taxon>
        <taxon>Leucobacter</taxon>
    </lineage>
</organism>
<dbReference type="Proteomes" id="UP000515934">
    <property type="component" value="Chromosome"/>
</dbReference>
<keyword evidence="2" id="KW-0812">Transmembrane</keyword>
<gene>
    <name evidence="3" type="ORF">H9L06_00560</name>
</gene>
<dbReference type="RefSeq" id="WP_187555392.1">
    <property type="nucleotide sequence ID" value="NZ_CP060716.1"/>
</dbReference>
<dbReference type="EMBL" id="CP060716">
    <property type="protein sequence ID" value="QNN62922.1"/>
    <property type="molecule type" value="Genomic_DNA"/>
</dbReference>
<name>A0A7G9S4Z7_9MICO</name>
<dbReference type="AlphaFoldDB" id="A0A7G9S4Z7"/>
<evidence type="ECO:0000313" key="3">
    <source>
        <dbReference type="EMBL" id="QNN62922.1"/>
    </source>
</evidence>
<dbReference type="KEGG" id="ldn:H9L06_00560"/>
<feature type="compositionally biased region" description="Basic and acidic residues" evidence="1">
    <location>
        <begin position="313"/>
        <end position="322"/>
    </location>
</feature>
<accession>A0A7G9S4Z7</accession>
<feature type="transmembrane region" description="Helical" evidence="2">
    <location>
        <begin position="183"/>
        <end position="206"/>
    </location>
</feature>
<protein>
    <submittedName>
        <fullName evidence="3">Uncharacterized protein</fullName>
    </submittedName>
</protein>
<proteinExistence type="predicted"/>
<keyword evidence="4" id="KW-1185">Reference proteome</keyword>
<evidence type="ECO:0000313" key="4">
    <source>
        <dbReference type="Proteomes" id="UP000515934"/>
    </source>
</evidence>